<keyword evidence="2" id="KW-0732">Signal</keyword>
<feature type="compositionally biased region" description="Polar residues" evidence="1">
    <location>
        <begin position="284"/>
        <end position="298"/>
    </location>
</feature>
<reference evidence="3" key="1">
    <citation type="submission" date="2022-02" db="EMBL/GenBank/DDBJ databases">
        <authorList>
            <person name="King R."/>
        </authorList>
    </citation>
    <scope>NUCLEOTIDE SEQUENCE</scope>
</reference>
<keyword evidence="4" id="KW-1185">Reference proteome</keyword>
<feature type="region of interest" description="Disordered" evidence="1">
    <location>
        <begin position="651"/>
        <end position="689"/>
    </location>
</feature>
<feature type="region of interest" description="Disordered" evidence="1">
    <location>
        <begin position="746"/>
        <end position="772"/>
    </location>
</feature>
<evidence type="ECO:0000256" key="2">
    <source>
        <dbReference type="SAM" id="SignalP"/>
    </source>
</evidence>
<sequence length="772" mass="85421">MDIIKISLLLLCAGNVLSSPNKSSKPWQYNTRKMNSLLDQTQHCFCYPDGDLPVVNKLLDSEDHGLERLVVYLYKAVNSNEIKMYTPSAEKQMLIPDIPYDSNDGLVTLTNENVDMLFYDNPYKIKVYNDRFETLNPTVVSSLPIGLHQGEIEHILPGANDDTNSNDKDNSNGYDYNAYANPQYNGYDDADLPQPEALPIKPLDFDSNGSPGNDLEPNQNWVDQNTNPEGLGPDQNWVDPGTNPESLGPGQNWVVPNTNSDGLGPGQHWVVPNTNPESLGPDQNWVNPSTNPDGLDSDQNWVVPNTNPESLGPDQNWVVPSTNVDGLGPDQHWVIPNKKPESFEEISAVLNANDLQDPLLPESQAFPLAPDDKLRSQIVYSFQNLGDLATSQAGTFDAWFKQQMNRFQHPHFPGDLKNIDSNLLKTLVVKIFSENKIYISANGVITGPNGEIIDIANLELRALLLGEKINLEIFNNSDKKISLLKRLPFLEGILVTLVSPPQILGIIPLGKIYLTKSSIYMDQILGQLSAVNSSKVYTSKYTDATVYLNPSQSTLNRILSEPGKVKVESISSISGAGNIGNWETNLHAQAVPLSNKETQLSRSGPYWNSGQYYSAPNVPYPNWNPLVEIQPLGQRRKSNVKIEHLVEPPPIKTRKKINDDPSTQKDTKTKETTTIAPPANVNSTEPARRFSGPILQGMLKTLMLLLNDTPIRRQYQSKQNTTQNFDIISDSELTKYDEDGPDFRIIGGSAATGSGTPVSSKGRSGYNEEMAS</sequence>
<protein>
    <submittedName>
        <fullName evidence="3">Uncharacterized protein</fullName>
    </submittedName>
</protein>
<dbReference type="EMBL" id="LR824532">
    <property type="protein sequence ID" value="CAH1634782.1"/>
    <property type="molecule type" value="Genomic_DNA"/>
</dbReference>
<organism evidence="3 4">
    <name type="scientific">Spodoptera littoralis</name>
    <name type="common">Egyptian cotton leafworm</name>
    <dbReference type="NCBI Taxonomy" id="7109"/>
    <lineage>
        <taxon>Eukaryota</taxon>
        <taxon>Metazoa</taxon>
        <taxon>Ecdysozoa</taxon>
        <taxon>Arthropoda</taxon>
        <taxon>Hexapoda</taxon>
        <taxon>Insecta</taxon>
        <taxon>Pterygota</taxon>
        <taxon>Neoptera</taxon>
        <taxon>Endopterygota</taxon>
        <taxon>Lepidoptera</taxon>
        <taxon>Glossata</taxon>
        <taxon>Ditrysia</taxon>
        <taxon>Noctuoidea</taxon>
        <taxon>Noctuidae</taxon>
        <taxon>Amphipyrinae</taxon>
        <taxon>Spodoptera</taxon>
    </lineage>
</organism>
<feature type="region of interest" description="Disordered" evidence="1">
    <location>
        <begin position="156"/>
        <end position="298"/>
    </location>
</feature>
<evidence type="ECO:0000313" key="3">
    <source>
        <dbReference type="EMBL" id="CAH1634782.1"/>
    </source>
</evidence>
<name>A0A9P0HVJ3_SPOLI</name>
<dbReference type="Proteomes" id="UP001153321">
    <property type="component" value="Chromosome 1"/>
</dbReference>
<evidence type="ECO:0000256" key="1">
    <source>
        <dbReference type="SAM" id="MobiDB-lite"/>
    </source>
</evidence>
<feature type="signal peptide" evidence="2">
    <location>
        <begin position="1"/>
        <end position="18"/>
    </location>
</feature>
<accession>A0A9P0HVJ3</accession>
<dbReference type="AlphaFoldDB" id="A0A9P0HVJ3"/>
<feature type="compositionally biased region" description="Basic and acidic residues" evidence="1">
    <location>
        <begin position="656"/>
        <end position="671"/>
    </location>
</feature>
<feature type="chain" id="PRO_5040240507" evidence="2">
    <location>
        <begin position="19"/>
        <end position="772"/>
    </location>
</feature>
<feature type="compositionally biased region" description="Polar residues" evidence="1">
    <location>
        <begin position="207"/>
        <end position="228"/>
    </location>
</feature>
<gene>
    <name evidence="3" type="ORF">SPLIT_LOCUS144</name>
</gene>
<proteinExistence type="predicted"/>
<evidence type="ECO:0000313" key="4">
    <source>
        <dbReference type="Proteomes" id="UP001153321"/>
    </source>
</evidence>
<feature type="compositionally biased region" description="Polar residues" evidence="1">
    <location>
        <begin position="751"/>
        <end position="762"/>
    </location>
</feature>